<dbReference type="Pfam" id="PF00132">
    <property type="entry name" value="Hexapep"/>
    <property type="match status" value="1"/>
</dbReference>
<feature type="domain" description="PglD N-terminal" evidence="3">
    <location>
        <begin position="4"/>
        <end position="83"/>
    </location>
</feature>
<organism evidence="4 5">
    <name type="scientific">Roseburia faecis</name>
    <dbReference type="NCBI Taxonomy" id="301302"/>
    <lineage>
        <taxon>Bacteria</taxon>
        <taxon>Bacillati</taxon>
        <taxon>Bacillota</taxon>
        <taxon>Clostridia</taxon>
        <taxon>Lachnospirales</taxon>
        <taxon>Lachnospiraceae</taxon>
        <taxon>Roseburia</taxon>
    </lineage>
</organism>
<dbReference type="SUPFAM" id="SSF51161">
    <property type="entry name" value="Trimeric LpxA-like enzymes"/>
    <property type="match status" value="1"/>
</dbReference>
<dbReference type="AlphaFoldDB" id="A0A0M6WQ77"/>
<dbReference type="InterPro" id="IPR020019">
    <property type="entry name" value="AcTrfase_PglD-like"/>
</dbReference>
<dbReference type="CDD" id="cd03360">
    <property type="entry name" value="LbH_AT_putative"/>
    <property type="match status" value="1"/>
</dbReference>
<dbReference type="Proteomes" id="UP000049979">
    <property type="component" value="Unassembled WGS sequence"/>
</dbReference>
<feature type="site" description="Increases basicity of active site His" evidence="1">
    <location>
        <position position="139"/>
    </location>
</feature>
<protein>
    <recommendedName>
        <fullName evidence="3">PglD N-terminal domain-containing protein</fullName>
    </recommendedName>
</protein>
<reference evidence="5" key="1">
    <citation type="submission" date="2015-05" db="EMBL/GenBank/DDBJ databases">
        <authorList>
            <consortium name="Pathogen Informatics"/>
        </authorList>
    </citation>
    <scope>NUCLEOTIDE SEQUENCE [LARGE SCALE GENOMIC DNA]</scope>
    <source>
        <strain evidence="5">M72</strain>
    </source>
</reference>
<feature type="binding site" evidence="2">
    <location>
        <position position="71"/>
    </location>
    <ligand>
        <name>substrate</name>
    </ligand>
</feature>
<dbReference type="InterPro" id="IPR011004">
    <property type="entry name" value="Trimer_LpxA-like_sf"/>
</dbReference>
<feature type="active site" description="Proton acceptor" evidence="1">
    <location>
        <position position="138"/>
    </location>
</feature>
<evidence type="ECO:0000256" key="2">
    <source>
        <dbReference type="PIRSR" id="PIRSR620019-2"/>
    </source>
</evidence>
<dbReference type="EMBL" id="CVRR01000022">
    <property type="protein sequence ID" value="CRL39247.1"/>
    <property type="molecule type" value="Genomic_DNA"/>
</dbReference>
<dbReference type="PANTHER" id="PTHR43300">
    <property type="entry name" value="ACETYLTRANSFERASE"/>
    <property type="match status" value="1"/>
</dbReference>
<accession>A0A0M6WQ77</accession>
<proteinExistence type="predicted"/>
<sequence length="218" mass="23986">MVLGIYGAHGLAQEVHIIAKKINSVDGRWDEIVYIDDVNDISELQGRRVYKFEELLKTYTKKDLEIVIAVGEPAVREMMYQKVKEHDIKLVSLIHPGIYLDETTSIGEGVVICEGATITSNVTIEDNSYVQAHAVIGHDIQIGKHTIIGSNCQIGGADVIGDRVFMGFLSGTTDHIQIGDDVIISAGAIVFKDLPDEVVAVGNPARIMKKNEQKRVFK</sequence>
<name>A0A0M6WQ77_9FIRM</name>
<evidence type="ECO:0000313" key="4">
    <source>
        <dbReference type="EMBL" id="CRL39247.1"/>
    </source>
</evidence>
<dbReference type="InterPro" id="IPR041561">
    <property type="entry name" value="PglD_N"/>
</dbReference>
<dbReference type="PANTHER" id="PTHR43300:SF7">
    <property type="entry name" value="UDP-N-ACETYLBACILLOSAMINE N-ACETYLTRANSFERASE"/>
    <property type="match status" value="1"/>
</dbReference>
<dbReference type="InterPro" id="IPR001451">
    <property type="entry name" value="Hexapep"/>
</dbReference>
<gene>
    <name evidence="4" type="ORF">M72_29271</name>
</gene>
<keyword evidence="5" id="KW-1185">Reference proteome</keyword>
<dbReference type="OrthoDB" id="9801456at2"/>
<dbReference type="Gene3D" id="2.160.10.10">
    <property type="entry name" value="Hexapeptide repeat proteins"/>
    <property type="match status" value="1"/>
</dbReference>
<evidence type="ECO:0000259" key="3">
    <source>
        <dbReference type="Pfam" id="PF17836"/>
    </source>
</evidence>
<dbReference type="RefSeq" id="WP_055068012.1">
    <property type="nucleotide sequence ID" value="NZ_CP173697.1"/>
</dbReference>
<dbReference type="Pfam" id="PF14602">
    <property type="entry name" value="Hexapep_2"/>
    <property type="match status" value="1"/>
</dbReference>
<evidence type="ECO:0000313" key="5">
    <source>
        <dbReference type="Proteomes" id="UP000049979"/>
    </source>
</evidence>
<dbReference type="Gene3D" id="3.40.50.20">
    <property type="match status" value="1"/>
</dbReference>
<dbReference type="Pfam" id="PF17836">
    <property type="entry name" value="PglD_N"/>
    <property type="match status" value="1"/>
</dbReference>
<dbReference type="InterPro" id="IPR050179">
    <property type="entry name" value="Trans_hexapeptide_repeat"/>
</dbReference>
<evidence type="ECO:0000256" key="1">
    <source>
        <dbReference type="PIRSR" id="PIRSR620019-1"/>
    </source>
</evidence>